<comment type="caution">
    <text evidence="1">The sequence shown here is derived from an EMBL/GenBank/DDBJ whole genome shotgun (WGS) entry which is preliminary data.</text>
</comment>
<keyword evidence="2" id="KW-1185">Reference proteome</keyword>
<dbReference type="RefSeq" id="WP_114006361.1">
    <property type="nucleotide sequence ID" value="NZ_QGDC01000010.1"/>
</dbReference>
<name>A0A367GM78_9SPHI</name>
<proteinExistence type="predicted"/>
<accession>A0A367GM78</accession>
<reference evidence="1 2" key="1">
    <citation type="submission" date="2018-05" db="EMBL/GenBank/DDBJ databases">
        <title>Mucilaginibacter hurinus sp. nov., isolated from briquette warehouse soil.</title>
        <authorList>
            <person name="Choi L."/>
        </authorList>
    </citation>
    <scope>NUCLEOTIDE SEQUENCE [LARGE SCALE GENOMIC DNA]</scope>
    <source>
        <strain evidence="1 2">ZR32</strain>
    </source>
</reference>
<protein>
    <recommendedName>
        <fullName evidence="3">DUF3997 domain-containing protein</fullName>
    </recommendedName>
</protein>
<gene>
    <name evidence="1" type="ORF">DJ568_16270</name>
</gene>
<organism evidence="1 2">
    <name type="scientific">Mucilaginibacter hurinus</name>
    <dbReference type="NCBI Taxonomy" id="2201324"/>
    <lineage>
        <taxon>Bacteria</taxon>
        <taxon>Pseudomonadati</taxon>
        <taxon>Bacteroidota</taxon>
        <taxon>Sphingobacteriia</taxon>
        <taxon>Sphingobacteriales</taxon>
        <taxon>Sphingobacteriaceae</taxon>
        <taxon>Mucilaginibacter</taxon>
    </lineage>
</organism>
<dbReference type="Proteomes" id="UP000253209">
    <property type="component" value="Unassembled WGS sequence"/>
</dbReference>
<dbReference type="EMBL" id="QGDC01000010">
    <property type="protein sequence ID" value="RCH53791.1"/>
    <property type="molecule type" value="Genomic_DNA"/>
</dbReference>
<evidence type="ECO:0000313" key="2">
    <source>
        <dbReference type="Proteomes" id="UP000253209"/>
    </source>
</evidence>
<evidence type="ECO:0008006" key="3">
    <source>
        <dbReference type="Google" id="ProtNLM"/>
    </source>
</evidence>
<sequence length="119" mass="13827">MRPNALTLICVIISIMLGGCKTQIDEHLYIENFDNGKELVYVDVDDYMFSVIDADVKAYAKCSKFLFVIQEDANGRLQYYIIDRSLDYSDEKLKPTPFLKSYFYSFLNDECTNVELAEF</sequence>
<dbReference type="PROSITE" id="PS51257">
    <property type="entry name" value="PROKAR_LIPOPROTEIN"/>
    <property type="match status" value="1"/>
</dbReference>
<dbReference type="AlphaFoldDB" id="A0A367GM78"/>
<evidence type="ECO:0000313" key="1">
    <source>
        <dbReference type="EMBL" id="RCH53791.1"/>
    </source>
</evidence>